<proteinExistence type="predicted"/>
<feature type="region of interest" description="Disordered" evidence="1">
    <location>
        <begin position="321"/>
        <end position="347"/>
    </location>
</feature>
<evidence type="ECO:0000313" key="2">
    <source>
        <dbReference type="EMBL" id="KAK4535906.1"/>
    </source>
</evidence>
<dbReference type="AlphaFoldDB" id="A0AAV9IUY9"/>
<feature type="region of interest" description="Disordered" evidence="1">
    <location>
        <begin position="569"/>
        <end position="589"/>
    </location>
</feature>
<feature type="compositionally biased region" description="Polar residues" evidence="1">
    <location>
        <begin position="685"/>
        <end position="695"/>
    </location>
</feature>
<accession>A0AAV9IUY9</accession>
<feature type="compositionally biased region" description="Low complexity" evidence="1">
    <location>
        <begin position="189"/>
        <end position="209"/>
    </location>
</feature>
<feature type="region of interest" description="Disordered" evidence="1">
    <location>
        <begin position="684"/>
        <end position="742"/>
    </location>
</feature>
<reference evidence="2 3" key="1">
    <citation type="submission" date="2022-07" db="EMBL/GenBank/DDBJ databases">
        <title>Genome-wide signatures of adaptation to extreme environments.</title>
        <authorList>
            <person name="Cho C.H."/>
            <person name="Yoon H.S."/>
        </authorList>
    </citation>
    <scope>NUCLEOTIDE SEQUENCE [LARGE SCALE GENOMIC DNA]</scope>
    <source>
        <strain evidence="2 3">DBV 063 E5</strain>
    </source>
</reference>
<feature type="compositionally biased region" description="Low complexity" evidence="1">
    <location>
        <begin position="447"/>
        <end position="468"/>
    </location>
</feature>
<dbReference type="Proteomes" id="UP001301350">
    <property type="component" value="Unassembled WGS sequence"/>
</dbReference>
<feature type="compositionally biased region" description="Basic and acidic residues" evidence="1">
    <location>
        <begin position="100"/>
        <end position="121"/>
    </location>
</feature>
<feature type="compositionally biased region" description="Polar residues" evidence="1">
    <location>
        <begin position="210"/>
        <end position="228"/>
    </location>
</feature>
<protein>
    <submittedName>
        <fullName evidence="2">Uncharacterized protein</fullName>
    </submittedName>
</protein>
<feature type="region of interest" description="Disordered" evidence="1">
    <location>
        <begin position="100"/>
        <end position="268"/>
    </location>
</feature>
<feature type="compositionally biased region" description="Low complexity" evidence="1">
    <location>
        <begin position="476"/>
        <end position="485"/>
    </location>
</feature>
<evidence type="ECO:0000256" key="1">
    <source>
        <dbReference type="SAM" id="MobiDB-lite"/>
    </source>
</evidence>
<organism evidence="2 3">
    <name type="scientific">Cyanidium caldarium</name>
    <name type="common">Red alga</name>
    <dbReference type="NCBI Taxonomy" id="2771"/>
    <lineage>
        <taxon>Eukaryota</taxon>
        <taxon>Rhodophyta</taxon>
        <taxon>Bangiophyceae</taxon>
        <taxon>Cyanidiales</taxon>
        <taxon>Cyanidiaceae</taxon>
        <taxon>Cyanidium</taxon>
    </lineage>
</organism>
<dbReference type="EMBL" id="JANCYW010000006">
    <property type="protein sequence ID" value="KAK4535906.1"/>
    <property type="molecule type" value="Genomic_DNA"/>
</dbReference>
<evidence type="ECO:0000313" key="3">
    <source>
        <dbReference type="Proteomes" id="UP001301350"/>
    </source>
</evidence>
<feature type="compositionally biased region" description="Acidic residues" evidence="1">
    <location>
        <begin position="141"/>
        <end position="151"/>
    </location>
</feature>
<gene>
    <name evidence="2" type="ORF">CDCA_CDCA06G1931</name>
</gene>
<sequence>MQYPEGNRFREVWGSGRGATEIGSSSIAHRAPNARAVSRKGDRRLPPSGGAGRPVRGALRTSALENCLPPPRARHSGAAEYAGLWDAEVFLSPATQETLERAEKLMREEHREAAGAGKDARSAPLLSQRPARGEEPPSPPPEEEFGEEALDGDNSLTESNILWRTESYTQTTVMMSTKKRRGRREEVASPRAPRAAPAAKSNATAAGGTRRQTSSVEVSVASDTSPGSMSVLFGDSVLPSTSAIEPGSGSGSDGRPPPPATDTAPLHTSGVDARETSHFDLSAFIHANAEIACKYSAGRDVLGSAMRLTRRYAATAAALPAPEPQAGTLEPAATRTTDARPDAPATPRDAAALRASGQRCFSQWSAQRRARLQAARARRALDARGTAASVSETKERVQRPRLLLLPVQDPSEQSDERADFDASLDIPDVDGMDVAAERSPAVARGNAAAAEKSSSGAEPHVRFSAAALPPAPRPSRAPLQLPPSLHLAPAGGWMAEDPHTHKNRPPRPPSSRPPMAAATARGVSATCNGSHGHRRPPTIPVTPQLETARRAQARAAAAAAAVAASRARAATSSAARQPPDLHPPAWRRPAWAPRITVPRTPNVLRHEAFSRRPRPKTRDELDWEEMQRGRQALRLMREANERARMRMPRPSAWNEAAPEMMRYSEPHAPVARAGRLDGVGGIGRSWSTGTESSPSAPEHLPGSRFRRGPVNAARSVTASNGPPPGGLRSGAQRVTPEEALDVDVEEMMLW</sequence>
<feature type="region of interest" description="Disordered" evidence="1">
    <location>
        <begin position="401"/>
        <end position="426"/>
    </location>
</feature>
<feature type="region of interest" description="Disordered" evidence="1">
    <location>
        <begin position="1"/>
        <end position="71"/>
    </location>
</feature>
<feature type="compositionally biased region" description="Polar residues" evidence="1">
    <location>
        <begin position="154"/>
        <end position="175"/>
    </location>
</feature>
<name>A0AAV9IUY9_CYACA</name>
<keyword evidence="3" id="KW-1185">Reference proteome</keyword>
<comment type="caution">
    <text evidence="2">The sequence shown here is derived from an EMBL/GenBank/DDBJ whole genome shotgun (WGS) entry which is preliminary data.</text>
</comment>
<feature type="region of interest" description="Disordered" evidence="1">
    <location>
        <begin position="438"/>
        <end position="541"/>
    </location>
</feature>